<reference evidence="1" key="1">
    <citation type="submission" date="2019-08" db="EMBL/GenBank/DDBJ databases">
        <authorList>
            <person name="Kucharzyk K."/>
            <person name="Murdoch R.W."/>
            <person name="Higgins S."/>
            <person name="Loffler F."/>
        </authorList>
    </citation>
    <scope>NUCLEOTIDE SEQUENCE</scope>
</reference>
<organism evidence="1">
    <name type="scientific">bioreactor metagenome</name>
    <dbReference type="NCBI Taxonomy" id="1076179"/>
    <lineage>
        <taxon>unclassified sequences</taxon>
        <taxon>metagenomes</taxon>
        <taxon>ecological metagenomes</taxon>
    </lineage>
</organism>
<gene>
    <name evidence="1" type="ORF">SDC9_206022</name>
</gene>
<accession>A0A645J3U0</accession>
<name>A0A645J3U0_9ZZZZ</name>
<dbReference type="AlphaFoldDB" id="A0A645J3U0"/>
<comment type="caution">
    <text evidence="1">The sequence shown here is derived from an EMBL/GenBank/DDBJ whole genome shotgun (WGS) entry which is preliminary data.</text>
</comment>
<protein>
    <submittedName>
        <fullName evidence="1">Uncharacterized protein</fullName>
    </submittedName>
</protein>
<proteinExistence type="predicted"/>
<dbReference type="EMBL" id="VSSQ01130859">
    <property type="protein sequence ID" value="MPN58318.1"/>
    <property type="molecule type" value="Genomic_DNA"/>
</dbReference>
<sequence length="60" mass="6274">MNPEPIPSCGSLLKPNIFVETDLVETPTTAGETFVTISGIFIPPVAVGAITALPLPVFFC</sequence>
<evidence type="ECO:0000313" key="1">
    <source>
        <dbReference type="EMBL" id="MPN58318.1"/>
    </source>
</evidence>